<dbReference type="EMBL" id="CACRXK020020479">
    <property type="protein sequence ID" value="CAB4034857.1"/>
    <property type="molecule type" value="Genomic_DNA"/>
</dbReference>
<organism evidence="3 4">
    <name type="scientific">Paramuricea clavata</name>
    <name type="common">Red gorgonian</name>
    <name type="synonym">Violescent sea-whip</name>
    <dbReference type="NCBI Taxonomy" id="317549"/>
    <lineage>
        <taxon>Eukaryota</taxon>
        <taxon>Metazoa</taxon>
        <taxon>Cnidaria</taxon>
        <taxon>Anthozoa</taxon>
        <taxon>Octocorallia</taxon>
        <taxon>Malacalcyonacea</taxon>
        <taxon>Plexauridae</taxon>
        <taxon>Paramuricea</taxon>
    </lineage>
</organism>
<protein>
    <submittedName>
        <fullName evidence="3">Uncharacterized protein</fullName>
    </submittedName>
</protein>
<feature type="non-terminal residue" evidence="3">
    <location>
        <position position="1"/>
    </location>
</feature>
<dbReference type="Gene3D" id="2.60.120.290">
    <property type="entry name" value="Spermadhesin, CUB domain"/>
    <property type="match status" value="1"/>
</dbReference>
<proteinExistence type="predicted"/>
<evidence type="ECO:0000313" key="4">
    <source>
        <dbReference type="Proteomes" id="UP001152795"/>
    </source>
</evidence>
<name>A0A7D9JSA3_PARCT</name>
<dbReference type="InterPro" id="IPR035914">
    <property type="entry name" value="Sperma_CUB_dom_sf"/>
</dbReference>
<dbReference type="AlphaFoldDB" id="A0A7D9JSA3"/>
<sequence>SYCIYKNGTCPKDMRSGWVYWDDEDYDNRNSYGGFLPDGSYDKNTKIYYCCQTDGNWYDLIELPVSQPFYLLTSNSTDTPKCQIVKWAISYLEYIVFDTEDSNNTDDQGGEHLFLDGRKLFYCYYEDCRRTMTGLSGSFRSHKIAVSEMDPRSQYCSWLITLAETYIVALSFKELTIPSCKDTFLRIYDGSNNAAPLLGTYCGSNARAEIVVLSSTNSLYIVSNSGSYERSPKNTFTFHAQYNATNSTGWYTCICNKLIMIFAVLV</sequence>
<evidence type="ECO:0000256" key="1">
    <source>
        <dbReference type="ARBA" id="ARBA00023157"/>
    </source>
</evidence>
<keyword evidence="1" id="KW-1015">Disulfide bond</keyword>
<dbReference type="Pfam" id="PF00431">
    <property type="entry name" value="CUB"/>
    <property type="match status" value="1"/>
</dbReference>
<keyword evidence="4" id="KW-1185">Reference proteome</keyword>
<dbReference type="PANTHER" id="PTHR19324:SF33">
    <property type="entry name" value="MUCIN-5AC"/>
    <property type="match status" value="1"/>
</dbReference>
<reference evidence="3" key="1">
    <citation type="submission" date="2020-04" db="EMBL/GenBank/DDBJ databases">
        <authorList>
            <person name="Alioto T."/>
            <person name="Alioto T."/>
            <person name="Gomez Garrido J."/>
        </authorList>
    </citation>
    <scope>NUCLEOTIDE SEQUENCE</scope>
    <source>
        <strain evidence="3">A484AB</strain>
    </source>
</reference>
<comment type="caution">
    <text evidence="2">Lacks conserved residue(s) required for the propagation of feature annotation.</text>
</comment>
<accession>A0A7D9JSA3</accession>
<evidence type="ECO:0000256" key="2">
    <source>
        <dbReference type="PROSITE-ProRule" id="PRU00059"/>
    </source>
</evidence>
<dbReference type="InterPro" id="IPR031569">
    <property type="entry name" value="ApeC"/>
</dbReference>
<dbReference type="PROSITE" id="PS01180">
    <property type="entry name" value="CUB"/>
    <property type="match status" value="1"/>
</dbReference>
<dbReference type="InterPro" id="IPR000859">
    <property type="entry name" value="CUB_dom"/>
</dbReference>
<comment type="caution">
    <text evidence="3">The sequence shown here is derived from an EMBL/GenBank/DDBJ whole genome shotgun (WGS) entry which is preliminary data.</text>
</comment>
<dbReference type="Pfam" id="PF16977">
    <property type="entry name" value="ApeC"/>
    <property type="match status" value="1"/>
</dbReference>
<gene>
    <name evidence="3" type="ORF">PACLA_8A021962</name>
</gene>
<dbReference type="SMART" id="SM00042">
    <property type="entry name" value="CUB"/>
    <property type="match status" value="1"/>
</dbReference>
<dbReference type="CDD" id="cd00041">
    <property type="entry name" value="CUB"/>
    <property type="match status" value="1"/>
</dbReference>
<dbReference type="OrthoDB" id="5989894at2759"/>
<evidence type="ECO:0000313" key="3">
    <source>
        <dbReference type="EMBL" id="CAB4034857.1"/>
    </source>
</evidence>
<dbReference type="PANTHER" id="PTHR19324">
    <property type="entry name" value="PERFORIN-LIKE PROTEIN 1"/>
    <property type="match status" value="1"/>
</dbReference>
<dbReference type="Proteomes" id="UP001152795">
    <property type="component" value="Unassembled WGS sequence"/>
</dbReference>
<dbReference type="SUPFAM" id="SSF49854">
    <property type="entry name" value="Spermadhesin, CUB domain"/>
    <property type="match status" value="1"/>
</dbReference>